<feature type="domain" description="Serine aminopeptidase S33" evidence="1">
    <location>
        <begin position="85"/>
        <end position="206"/>
    </location>
</feature>
<reference evidence="2 3" key="1">
    <citation type="journal article" date="2015" name="Int. J. Syst. Evol. Microbiol.">
        <title>Tumebacillus algifaecis sp. nov., isolated from decomposing algal scum.</title>
        <authorList>
            <person name="Wu Y.F."/>
            <person name="Zhang B."/>
            <person name="Xing P."/>
            <person name="Wu Q.L."/>
            <person name="Liu S.J."/>
        </authorList>
    </citation>
    <scope>NUCLEOTIDE SEQUENCE [LARGE SCALE GENOMIC DNA]</scope>
    <source>
        <strain evidence="2 3">THMBR28</strain>
    </source>
</reference>
<dbReference type="InterPro" id="IPR022742">
    <property type="entry name" value="Hydrolase_4"/>
</dbReference>
<dbReference type="InterPro" id="IPR029058">
    <property type="entry name" value="AB_hydrolase_fold"/>
</dbReference>
<dbReference type="Proteomes" id="UP000214688">
    <property type="component" value="Chromosome"/>
</dbReference>
<proteinExistence type="predicted"/>
<dbReference type="PANTHER" id="PTHR43358">
    <property type="entry name" value="ALPHA/BETA-HYDROLASE"/>
    <property type="match status" value="1"/>
</dbReference>
<dbReference type="AlphaFoldDB" id="A0A223CZY2"/>
<accession>A0A223CZY2</accession>
<keyword evidence="3" id="KW-1185">Reference proteome</keyword>
<dbReference type="Pfam" id="PF12146">
    <property type="entry name" value="Hydrolase_4"/>
    <property type="match status" value="1"/>
</dbReference>
<evidence type="ECO:0000313" key="2">
    <source>
        <dbReference type="EMBL" id="ASS74667.1"/>
    </source>
</evidence>
<dbReference type="PANTHER" id="PTHR43358:SF4">
    <property type="entry name" value="ALPHA_BETA HYDROLASE FOLD-1 DOMAIN-CONTAINING PROTEIN"/>
    <property type="match status" value="1"/>
</dbReference>
<sequence>MRNGGITVRRKRKKRVWFWLSFWSLLAVLAPALSIAYVSWEYLHPPKKPLSVTPMAFHLDYQDVSFHSRGEDVTLKGWLVQSKEQSRRIVIFAHGYSENRASANVALHMAHVLHLRGIASLMFDFRGAGESDGKMTSLGYFERSDLLGAIDYAKSLGYRHIGLVGFSMGASTALNVAPDVPEVQAVIADSAFTNLSQYLEGNLPNLHPLAELEFMPKLAMWETSLLTGIEPETVQPIASIQKLRDRGVFLIHAAGDDIIPASESKQLYTASGSMNTLLWVSPAQKHVGTYRTATNEYLVRTSSFLAYHLNKELDDSQVVEHMMPNDVVTKVRLATVLSEKQSAW</sequence>
<evidence type="ECO:0000313" key="3">
    <source>
        <dbReference type="Proteomes" id="UP000214688"/>
    </source>
</evidence>
<dbReference type="InterPro" id="IPR052920">
    <property type="entry name" value="DNA-binding_regulatory"/>
</dbReference>
<protein>
    <recommendedName>
        <fullName evidence="1">Serine aminopeptidase S33 domain-containing protein</fullName>
    </recommendedName>
</protein>
<evidence type="ECO:0000259" key="1">
    <source>
        <dbReference type="Pfam" id="PF12146"/>
    </source>
</evidence>
<gene>
    <name evidence="2" type="ORF">CIG75_06575</name>
</gene>
<dbReference type="SUPFAM" id="SSF53474">
    <property type="entry name" value="alpha/beta-Hydrolases"/>
    <property type="match status" value="1"/>
</dbReference>
<dbReference type="EMBL" id="CP022657">
    <property type="protein sequence ID" value="ASS74667.1"/>
    <property type="molecule type" value="Genomic_DNA"/>
</dbReference>
<dbReference type="KEGG" id="tab:CIG75_06575"/>
<organism evidence="2 3">
    <name type="scientific">Tumebacillus algifaecis</name>
    <dbReference type="NCBI Taxonomy" id="1214604"/>
    <lineage>
        <taxon>Bacteria</taxon>
        <taxon>Bacillati</taxon>
        <taxon>Bacillota</taxon>
        <taxon>Bacilli</taxon>
        <taxon>Bacillales</taxon>
        <taxon>Alicyclobacillaceae</taxon>
        <taxon>Tumebacillus</taxon>
    </lineage>
</organism>
<dbReference type="Gene3D" id="3.40.50.1820">
    <property type="entry name" value="alpha/beta hydrolase"/>
    <property type="match status" value="1"/>
</dbReference>
<name>A0A223CZY2_9BACL</name>